<gene>
    <name evidence="1" type="ORF">H257_05396</name>
</gene>
<sequence>MMSNNMVHVLQQRERRGNPRRLAMSRRTCWSVDDVLSVEEHAVLLGFSNSGRYLMYYKSCDQGLLQVYWRIFNPSSTPLVSPGTALAISVGPCAASSLQNCAYDDDMELRVWESIDESLVVAISNSGRRPGTAFHVTVSCGPSAPRSSVIGALRLTLSTTMSIPECWFFVSSTSQLVFHVGSSLLLFSLNCGNRRAPMLPHSTKPWYYASEFPVEVVAVPTDGTHPVTTTSDHPTKLLLQCALESTFDVEVFLQSLLDSSPTLRSFHLHDYDLRHLCVADSTWLYMCVVAALDQDGGSRCRRRVGIFFAWNVLDGSFQTLRLVSVPLHTPLNTASDAMLLRCRRAISSIQATTHPPTTCSNSSWSSSVPSFNMWTNAGVLCGTSVGRLDNPAWPYAISR</sequence>
<protein>
    <recommendedName>
        <fullName evidence="2">DDB1- and CUL4-associated factor 15 WD40 repeat-containing domain-containing protein</fullName>
    </recommendedName>
</protein>
<name>W4GSF1_APHAT</name>
<organism evidence="1">
    <name type="scientific">Aphanomyces astaci</name>
    <name type="common">Crayfish plague agent</name>
    <dbReference type="NCBI Taxonomy" id="112090"/>
    <lineage>
        <taxon>Eukaryota</taxon>
        <taxon>Sar</taxon>
        <taxon>Stramenopiles</taxon>
        <taxon>Oomycota</taxon>
        <taxon>Saprolegniomycetes</taxon>
        <taxon>Saprolegniales</taxon>
        <taxon>Verrucalvaceae</taxon>
        <taxon>Aphanomyces</taxon>
    </lineage>
</organism>
<evidence type="ECO:0000313" key="1">
    <source>
        <dbReference type="EMBL" id="ETV81828.1"/>
    </source>
</evidence>
<dbReference type="OrthoDB" id="78703at2759"/>
<accession>W4GSF1</accession>
<dbReference type="RefSeq" id="XP_009828565.1">
    <property type="nucleotide sequence ID" value="XM_009830263.1"/>
</dbReference>
<dbReference type="EMBL" id="KI913123">
    <property type="protein sequence ID" value="ETV81828.1"/>
    <property type="molecule type" value="Genomic_DNA"/>
</dbReference>
<proteinExistence type="predicted"/>
<evidence type="ECO:0008006" key="2">
    <source>
        <dbReference type="Google" id="ProtNLM"/>
    </source>
</evidence>
<dbReference type="AlphaFoldDB" id="W4GSF1"/>
<dbReference type="VEuPathDB" id="FungiDB:H257_05396"/>
<dbReference type="GeneID" id="20807392"/>
<reference evidence="1" key="1">
    <citation type="submission" date="2013-12" db="EMBL/GenBank/DDBJ databases">
        <title>The Genome Sequence of Aphanomyces astaci APO3.</title>
        <authorList>
            <consortium name="The Broad Institute Genomics Platform"/>
            <person name="Russ C."/>
            <person name="Tyler B."/>
            <person name="van West P."/>
            <person name="Dieguez-Uribeondo J."/>
            <person name="Young S.K."/>
            <person name="Zeng Q."/>
            <person name="Gargeya S."/>
            <person name="Fitzgerald M."/>
            <person name="Abouelleil A."/>
            <person name="Alvarado L."/>
            <person name="Chapman S.B."/>
            <person name="Gainer-Dewar J."/>
            <person name="Goldberg J."/>
            <person name="Griggs A."/>
            <person name="Gujja S."/>
            <person name="Hansen M."/>
            <person name="Howarth C."/>
            <person name="Imamovic A."/>
            <person name="Ireland A."/>
            <person name="Larimer J."/>
            <person name="McCowan C."/>
            <person name="Murphy C."/>
            <person name="Pearson M."/>
            <person name="Poon T.W."/>
            <person name="Priest M."/>
            <person name="Roberts A."/>
            <person name="Saif S."/>
            <person name="Shea T."/>
            <person name="Sykes S."/>
            <person name="Wortman J."/>
            <person name="Nusbaum C."/>
            <person name="Birren B."/>
        </authorList>
    </citation>
    <scope>NUCLEOTIDE SEQUENCE [LARGE SCALE GENOMIC DNA]</scope>
    <source>
        <strain evidence="1">APO3</strain>
    </source>
</reference>